<dbReference type="Proteomes" id="UP001207582">
    <property type="component" value="Unassembled WGS sequence"/>
</dbReference>
<dbReference type="EC" id="7.2.1.1" evidence="6"/>
<comment type="function">
    <text evidence="2">NQR complex catalyzes the reduction of ubiquinone-1 to ubiquinol by two successive reactions, coupled with the transport of Na(+) ions from the cytoplasm to the periplasm. The first step is catalyzed by NqrF, which accepts electrons from NADH and reduces ubiquinone-1 to ubisemiquinone by a one-electron transfer pathway.</text>
</comment>
<evidence type="ECO:0000256" key="8">
    <source>
        <dbReference type="ARBA" id="ARBA00022448"/>
    </source>
</evidence>
<evidence type="ECO:0000256" key="14">
    <source>
        <dbReference type="ARBA" id="ARBA00022827"/>
    </source>
</evidence>
<dbReference type="SUPFAM" id="SSF54292">
    <property type="entry name" value="2Fe-2S ferredoxin-like"/>
    <property type="match status" value="1"/>
</dbReference>
<evidence type="ECO:0000256" key="9">
    <source>
        <dbReference type="ARBA" id="ARBA00022475"/>
    </source>
</evidence>
<dbReference type="InterPro" id="IPR036010">
    <property type="entry name" value="2Fe-2S_ferredoxin-like_sf"/>
</dbReference>
<dbReference type="InterPro" id="IPR010205">
    <property type="entry name" value="NqrF"/>
</dbReference>
<evidence type="ECO:0000256" key="17">
    <source>
        <dbReference type="ARBA" id="ARBA00023014"/>
    </source>
</evidence>
<sequence length="406" mass="43880">MTEIVLGSMLLTAIVLVLTAVVTAARRVLLPAKPVSITVNGRENVAAMTGDKLLSALGQAGILVPSACAGAGTCGLCRVTVTGGGGTVLPTETARLSRAELAQGMRLACQVTLRGDVAVELPESLIGAESLDCTVHSARFLAPFIRELVIALPKDARPALPAGSFFQITAPPYRLQFDALDVPAEHERTWRAVRPLVSESRQSEMRAYSISNRLEDSEAGRVVFNIRLALPPPHEPEAPPGKVSSYLFSVKPGDRIEIAGPFGSFRAQESDREMVFIGGGVGMAPLRAIILDQLERLGTQRRMSFWYGARNRGELFYAEEFDALAERHANFRWTVALSDPRPEDGWQGATGFVHNVVEERLLKDHPAPEDCEYYLCGPPLMIKAVLAMLADAGVEDSAIFNDDFGA</sequence>
<gene>
    <name evidence="29" type="primary">nqrF</name>
    <name evidence="29" type="ORF">OM960_09010</name>
</gene>
<keyword evidence="22" id="KW-0472">Membrane</keyword>
<evidence type="ECO:0000256" key="26">
    <source>
        <dbReference type="ARBA" id="ARBA00048891"/>
    </source>
</evidence>
<dbReference type="InterPro" id="IPR001041">
    <property type="entry name" value="2Fe-2S_ferredoxin-type"/>
</dbReference>
<dbReference type="SUPFAM" id="SSF52343">
    <property type="entry name" value="Ferredoxin reductase-like, C-terminal NADP-linked domain"/>
    <property type="match status" value="1"/>
</dbReference>
<dbReference type="Gene3D" id="2.40.30.10">
    <property type="entry name" value="Translation factors"/>
    <property type="match status" value="1"/>
</dbReference>
<evidence type="ECO:0000256" key="13">
    <source>
        <dbReference type="ARBA" id="ARBA00022723"/>
    </source>
</evidence>
<keyword evidence="23" id="KW-0739">Sodium transport</keyword>
<evidence type="ECO:0000256" key="2">
    <source>
        <dbReference type="ARBA" id="ARBA00002972"/>
    </source>
</evidence>
<evidence type="ECO:0000259" key="28">
    <source>
        <dbReference type="PROSITE" id="PS51384"/>
    </source>
</evidence>
<evidence type="ECO:0000256" key="16">
    <source>
        <dbReference type="ARBA" id="ARBA00023004"/>
    </source>
</evidence>
<dbReference type="InterPro" id="IPR001709">
    <property type="entry name" value="Flavoprot_Pyr_Nucl_cyt_Rdtase"/>
</dbReference>
<evidence type="ECO:0000256" key="24">
    <source>
        <dbReference type="ARBA" id="ARBA00030032"/>
    </source>
</evidence>
<feature type="domain" description="2Fe-2S ferredoxin-type" evidence="27">
    <location>
        <begin position="33"/>
        <end position="125"/>
    </location>
</feature>
<keyword evidence="16" id="KW-0408">Iron</keyword>
<keyword evidence="30" id="KW-1185">Reference proteome</keyword>
<keyword evidence="18" id="KW-0520">NAD</keyword>
<evidence type="ECO:0000256" key="25">
    <source>
        <dbReference type="ARBA" id="ARBA00030787"/>
    </source>
</evidence>
<dbReference type="RefSeq" id="WP_264771743.1">
    <property type="nucleotide sequence ID" value="NZ_JAPDOG010000006.1"/>
</dbReference>
<evidence type="ECO:0000256" key="3">
    <source>
        <dbReference type="ARBA" id="ARBA00004533"/>
    </source>
</evidence>
<dbReference type="Pfam" id="PF00970">
    <property type="entry name" value="FAD_binding_6"/>
    <property type="match status" value="1"/>
</dbReference>
<evidence type="ECO:0000256" key="6">
    <source>
        <dbReference type="ARBA" id="ARBA00013099"/>
    </source>
</evidence>
<evidence type="ECO:0000256" key="11">
    <source>
        <dbReference type="ARBA" id="ARBA00022630"/>
    </source>
</evidence>
<dbReference type="CDD" id="cd00207">
    <property type="entry name" value="fer2"/>
    <property type="match status" value="1"/>
</dbReference>
<comment type="caution">
    <text evidence="29">The sequence shown here is derived from an EMBL/GenBank/DDBJ whole genome shotgun (WGS) entry which is preliminary data.</text>
</comment>
<accession>A0ABT3J216</accession>
<dbReference type="InterPro" id="IPR017938">
    <property type="entry name" value="Riboflavin_synthase-like_b-brl"/>
</dbReference>
<dbReference type="EMBL" id="JAPDOG010000006">
    <property type="protein sequence ID" value="MCW3781732.1"/>
    <property type="molecule type" value="Genomic_DNA"/>
</dbReference>
<dbReference type="PRINTS" id="PR00371">
    <property type="entry name" value="FPNCR"/>
</dbReference>
<evidence type="ECO:0000313" key="30">
    <source>
        <dbReference type="Proteomes" id="UP001207582"/>
    </source>
</evidence>
<protein>
    <recommendedName>
        <fullName evidence="7">Na(+)-translocating NADH-quinone reductase subunit F</fullName>
        <ecNumber evidence="6">7.2.1.1</ecNumber>
    </recommendedName>
    <alternativeName>
        <fullName evidence="25">NQR complex subunit F</fullName>
    </alternativeName>
    <alternativeName>
        <fullName evidence="24">NQR-1 subunit F</fullName>
    </alternativeName>
</protein>
<dbReference type="PROSITE" id="PS51085">
    <property type="entry name" value="2FE2S_FER_2"/>
    <property type="match status" value="1"/>
</dbReference>
<keyword evidence="15" id="KW-1278">Translocase</keyword>
<evidence type="ECO:0000256" key="4">
    <source>
        <dbReference type="ARBA" id="ARBA00005570"/>
    </source>
</evidence>
<evidence type="ECO:0000256" key="19">
    <source>
        <dbReference type="ARBA" id="ARBA00023053"/>
    </source>
</evidence>
<evidence type="ECO:0000256" key="7">
    <source>
        <dbReference type="ARBA" id="ARBA00019729"/>
    </source>
</evidence>
<dbReference type="SUPFAM" id="SSF63380">
    <property type="entry name" value="Riboflavin synthase domain-like"/>
    <property type="match status" value="1"/>
</dbReference>
<evidence type="ECO:0000256" key="1">
    <source>
        <dbReference type="ARBA" id="ARBA00001974"/>
    </source>
</evidence>
<dbReference type="Pfam" id="PF00111">
    <property type="entry name" value="Fer2"/>
    <property type="match status" value="1"/>
</dbReference>
<comment type="subcellular location">
    <subcellularLocation>
        <location evidence="3">Cell inner membrane</location>
    </subcellularLocation>
</comment>
<comment type="similarity">
    <text evidence="4">Belongs to the NqrF family.</text>
</comment>
<dbReference type="InterPro" id="IPR008333">
    <property type="entry name" value="Cbr1-like_FAD-bd_dom"/>
</dbReference>
<dbReference type="Gene3D" id="3.40.50.80">
    <property type="entry name" value="Nucleotide-binding domain of ferredoxin-NADP reductase (FNR) module"/>
    <property type="match status" value="1"/>
</dbReference>
<evidence type="ECO:0000313" key="29">
    <source>
        <dbReference type="EMBL" id="MCW3781732.1"/>
    </source>
</evidence>
<keyword evidence="9" id="KW-1003">Cell membrane</keyword>
<reference evidence="29 30" key="1">
    <citation type="submission" date="2022-10" db="EMBL/GenBank/DDBJ databases">
        <title>Defluviimonas sp. CAU 1641 isolated from mud.</title>
        <authorList>
            <person name="Kim W."/>
        </authorList>
    </citation>
    <scope>NUCLEOTIDE SEQUENCE [LARGE SCALE GENOMIC DNA]</scope>
    <source>
        <strain evidence="29 30">CAU 1641</strain>
    </source>
</reference>
<evidence type="ECO:0000256" key="15">
    <source>
        <dbReference type="ARBA" id="ARBA00022967"/>
    </source>
</evidence>
<evidence type="ECO:0000256" key="5">
    <source>
        <dbReference type="ARBA" id="ARBA00011309"/>
    </source>
</evidence>
<comment type="subunit">
    <text evidence="5">Composed of six subunits; NqrA, NqrB, NqrC, NqrD, NqrE and NqrF.</text>
</comment>
<evidence type="ECO:0000256" key="20">
    <source>
        <dbReference type="ARBA" id="ARBA00023065"/>
    </source>
</evidence>
<dbReference type="InterPro" id="IPR012675">
    <property type="entry name" value="Beta-grasp_dom_sf"/>
</dbReference>
<organism evidence="29 30">
    <name type="scientific">Defluviimonas salinarum</name>
    <dbReference type="NCBI Taxonomy" id="2992147"/>
    <lineage>
        <taxon>Bacteria</taxon>
        <taxon>Pseudomonadati</taxon>
        <taxon>Pseudomonadota</taxon>
        <taxon>Alphaproteobacteria</taxon>
        <taxon>Rhodobacterales</taxon>
        <taxon>Paracoccaceae</taxon>
        <taxon>Albidovulum</taxon>
    </lineage>
</organism>
<keyword evidence="21" id="KW-0830">Ubiquinone</keyword>
<comment type="cofactor">
    <cofactor evidence="1">
        <name>FAD</name>
        <dbReference type="ChEBI" id="CHEBI:57692"/>
    </cofactor>
</comment>
<keyword evidence="20" id="KW-0406">Ion transport</keyword>
<dbReference type="CDD" id="cd06188">
    <property type="entry name" value="NADH_quinone_reductase"/>
    <property type="match status" value="1"/>
</dbReference>
<dbReference type="InterPro" id="IPR001433">
    <property type="entry name" value="OxRdtase_FAD/NAD-bd"/>
</dbReference>
<keyword evidence="17" id="KW-0411">Iron-sulfur</keyword>
<name>A0ABT3J216_9RHOB</name>
<dbReference type="PROSITE" id="PS51384">
    <property type="entry name" value="FAD_FR"/>
    <property type="match status" value="1"/>
</dbReference>
<evidence type="ECO:0000259" key="27">
    <source>
        <dbReference type="PROSITE" id="PS51085"/>
    </source>
</evidence>
<keyword evidence="8" id="KW-0813">Transport</keyword>
<evidence type="ECO:0000256" key="18">
    <source>
        <dbReference type="ARBA" id="ARBA00023027"/>
    </source>
</evidence>
<dbReference type="PANTHER" id="PTHR43644">
    <property type="entry name" value="NA(+)-TRANSLOCATING NADH-QUINONE REDUCTASE SUBUNIT"/>
    <property type="match status" value="1"/>
</dbReference>
<comment type="catalytic activity">
    <reaction evidence="26">
        <text>a ubiquinone + n Na(+)(in) + NADH + H(+) = a ubiquinol + n Na(+)(out) + NAD(+)</text>
        <dbReference type="Rhea" id="RHEA:47748"/>
        <dbReference type="Rhea" id="RHEA-COMP:9565"/>
        <dbReference type="Rhea" id="RHEA-COMP:9566"/>
        <dbReference type="ChEBI" id="CHEBI:15378"/>
        <dbReference type="ChEBI" id="CHEBI:16389"/>
        <dbReference type="ChEBI" id="CHEBI:17976"/>
        <dbReference type="ChEBI" id="CHEBI:29101"/>
        <dbReference type="ChEBI" id="CHEBI:57540"/>
        <dbReference type="ChEBI" id="CHEBI:57945"/>
        <dbReference type="EC" id="7.2.1.1"/>
    </reaction>
</comment>
<evidence type="ECO:0000256" key="22">
    <source>
        <dbReference type="ARBA" id="ARBA00023136"/>
    </source>
</evidence>
<evidence type="ECO:0000256" key="23">
    <source>
        <dbReference type="ARBA" id="ARBA00023201"/>
    </source>
</evidence>
<evidence type="ECO:0000256" key="21">
    <source>
        <dbReference type="ARBA" id="ARBA00023075"/>
    </source>
</evidence>
<keyword evidence="14" id="KW-0274">FAD</keyword>
<keyword evidence="10" id="KW-0997">Cell inner membrane</keyword>
<feature type="domain" description="FAD-binding FR-type" evidence="28">
    <location>
        <begin position="128"/>
        <end position="268"/>
    </location>
</feature>
<dbReference type="InterPro" id="IPR039261">
    <property type="entry name" value="FNR_nucleotide-bd"/>
</dbReference>
<keyword evidence="19" id="KW-0915">Sodium</keyword>
<keyword evidence="12" id="KW-0001">2Fe-2S</keyword>
<dbReference type="PANTHER" id="PTHR43644:SF1">
    <property type="entry name" value="NAD(P)H-FLAVIN REDUCTASE"/>
    <property type="match status" value="1"/>
</dbReference>
<dbReference type="Gene3D" id="3.10.20.30">
    <property type="match status" value="1"/>
</dbReference>
<evidence type="ECO:0000256" key="10">
    <source>
        <dbReference type="ARBA" id="ARBA00022519"/>
    </source>
</evidence>
<dbReference type="NCBIfam" id="TIGR01941">
    <property type="entry name" value="nqrF"/>
    <property type="match status" value="1"/>
</dbReference>
<proteinExistence type="inferred from homology"/>
<keyword evidence="11" id="KW-0285">Flavoprotein</keyword>
<keyword evidence="13" id="KW-0479">Metal-binding</keyword>
<evidence type="ECO:0000256" key="12">
    <source>
        <dbReference type="ARBA" id="ARBA00022714"/>
    </source>
</evidence>
<dbReference type="InterPro" id="IPR017927">
    <property type="entry name" value="FAD-bd_FR_type"/>
</dbReference>
<dbReference type="Pfam" id="PF00175">
    <property type="entry name" value="NAD_binding_1"/>
    <property type="match status" value="1"/>
</dbReference>